<feature type="region of interest" description="Disordered" evidence="1">
    <location>
        <begin position="56"/>
        <end position="91"/>
    </location>
</feature>
<name>A0AAV3QCL1_LITER</name>
<evidence type="ECO:0000256" key="1">
    <source>
        <dbReference type="SAM" id="MobiDB-lite"/>
    </source>
</evidence>
<organism evidence="2 3">
    <name type="scientific">Lithospermum erythrorhizon</name>
    <name type="common">Purple gromwell</name>
    <name type="synonym">Lithospermum officinale var. erythrorhizon</name>
    <dbReference type="NCBI Taxonomy" id="34254"/>
    <lineage>
        <taxon>Eukaryota</taxon>
        <taxon>Viridiplantae</taxon>
        <taxon>Streptophyta</taxon>
        <taxon>Embryophyta</taxon>
        <taxon>Tracheophyta</taxon>
        <taxon>Spermatophyta</taxon>
        <taxon>Magnoliopsida</taxon>
        <taxon>eudicotyledons</taxon>
        <taxon>Gunneridae</taxon>
        <taxon>Pentapetalae</taxon>
        <taxon>asterids</taxon>
        <taxon>lamiids</taxon>
        <taxon>Boraginales</taxon>
        <taxon>Boraginaceae</taxon>
        <taxon>Boraginoideae</taxon>
        <taxon>Lithospermeae</taxon>
        <taxon>Lithospermum</taxon>
    </lineage>
</organism>
<accession>A0AAV3QCL1</accession>
<dbReference type="AlphaFoldDB" id="A0AAV3QCL1"/>
<sequence length="318" mass="36050">MFLQFHQQPLNPLLLYHKKGWIPLKRAPAPHSRKGKIPLLATAALDILDLTEDPLSSNFPRKEQLDDSTNLNPSTSNSLPNEGSDSAPRAKTGYSANYLDLPYTLPGDFQVTENSTLWKKADSFRPSRPLILQRIVKDYKSILDPLEVHGALALHLIKAMNASYALACRADLLDDARQEAAIKEKKEETSQAMVEIKKHDALQTRFTRLEVEHFDISRKLGRLQLVHNQTTKKVQKAIFDYQRSAEFRLEADKEAAYCLCCFTKTYRDVNPSIIANYEDFIQEYPEEWFAPLDLSGPLTPIAEERDPSATADPLPLDT</sequence>
<feature type="compositionally biased region" description="Low complexity" evidence="1">
    <location>
        <begin position="68"/>
        <end position="81"/>
    </location>
</feature>
<dbReference type="EMBL" id="BAABME010004055">
    <property type="protein sequence ID" value="GAA0161006.1"/>
    <property type="molecule type" value="Genomic_DNA"/>
</dbReference>
<evidence type="ECO:0000313" key="3">
    <source>
        <dbReference type="Proteomes" id="UP001454036"/>
    </source>
</evidence>
<reference evidence="2 3" key="1">
    <citation type="submission" date="2024-01" db="EMBL/GenBank/DDBJ databases">
        <title>The complete chloroplast genome sequence of Lithospermum erythrorhizon: insights into the phylogenetic relationship among Boraginaceae species and the maternal lineages of purple gromwells.</title>
        <authorList>
            <person name="Okada T."/>
            <person name="Watanabe K."/>
        </authorList>
    </citation>
    <scope>NUCLEOTIDE SEQUENCE [LARGE SCALE GENOMIC DNA]</scope>
</reference>
<gene>
    <name evidence="2" type="ORF">LIER_17425</name>
</gene>
<dbReference type="Proteomes" id="UP001454036">
    <property type="component" value="Unassembled WGS sequence"/>
</dbReference>
<keyword evidence="3" id="KW-1185">Reference proteome</keyword>
<protein>
    <submittedName>
        <fullName evidence="2">Uncharacterized protein</fullName>
    </submittedName>
</protein>
<proteinExistence type="predicted"/>
<comment type="caution">
    <text evidence="2">The sequence shown here is derived from an EMBL/GenBank/DDBJ whole genome shotgun (WGS) entry which is preliminary data.</text>
</comment>
<evidence type="ECO:0000313" key="2">
    <source>
        <dbReference type="EMBL" id="GAA0161006.1"/>
    </source>
</evidence>